<dbReference type="InterPro" id="IPR003141">
    <property type="entry name" value="Pol/His_phosphatase_N"/>
</dbReference>
<dbReference type="Proteomes" id="UP000261212">
    <property type="component" value="Unassembled WGS sequence"/>
</dbReference>
<dbReference type="RefSeq" id="WP_117532125.1">
    <property type="nucleotide sequence ID" value="NZ_JBKXAL010000030.1"/>
</dbReference>
<dbReference type="Pfam" id="PF02811">
    <property type="entry name" value="PHP"/>
    <property type="match status" value="1"/>
</dbReference>
<comment type="caution">
    <text evidence="2">The sequence shown here is derived from an EMBL/GenBank/DDBJ whole genome shotgun (WGS) entry which is preliminary data.</text>
</comment>
<dbReference type="Gene3D" id="3.20.20.140">
    <property type="entry name" value="Metal-dependent hydrolases"/>
    <property type="match status" value="1"/>
</dbReference>
<evidence type="ECO:0000259" key="1">
    <source>
        <dbReference type="SMART" id="SM00481"/>
    </source>
</evidence>
<feature type="domain" description="Polymerase/histidinol phosphatase N-terminal" evidence="1">
    <location>
        <begin position="12"/>
        <end position="85"/>
    </location>
</feature>
<reference evidence="2" key="1">
    <citation type="submission" date="2018-08" db="EMBL/GenBank/DDBJ databases">
        <title>A genome reference for cultivated species of the human gut microbiota.</title>
        <authorList>
            <person name="Zou Y."/>
            <person name="Xue W."/>
            <person name="Luo G."/>
        </authorList>
    </citation>
    <scope>NUCLEOTIDE SEQUENCE [LARGE SCALE GENOMIC DNA]</scope>
    <source>
        <strain evidence="2">AM25-6</strain>
    </source>
</reference>
<dbReference type="PANTHER" id="PTHR42924:SF3">
    <property type="entry name" value="POLYMERASE_HISTIDINOL PHOSPHATASE N-TERMINAL DOMAIN-CONTAINING PROTEIN"/>
    <property type="match status" value="1"/>
</dbReference>
<dbReference type="CDD" id="cd07438">
    <property type="entry name" value="PHP_HisPPase_AMP"/>
    <property type="match status" value="1"/>
</dbReference>
<protein>
    <submittedName>
        <fullName evidence="2">PHP domain-containing protein</fullName>
    </submittedName>
</protein>
<sequence>MSDYNFKPNYLCDMHCHTTRSDGLCTPKELIDLAAGEGMNVLTISDHDMIPPNTVEVDGKEVDSVEYAKSIGVNLLKACEFSCDTDVDDVHMVAYGCDFENEKIKAVMEDIADSKIESYKEFLNRLNSLGYDITLEEVLNYGGQKRSEKEMQKKLIFNLMADKGYTRTWSDAKKMSKKDKRLNVRRRKPNPVDIIKIVHEAGGIIILAHPYLIADEVSLKGKTVSRSEYIDNLIEKGLDGIEASYTYDKTSYNGNMKKEDIIREVKEKYSDRVKIISGGSDFHGDHKKDPDNPRFIGECGIDYDYFINNELLKKLI</sequence>
<accession>A0A3E3E0E7</accession>
<dbReference type="GO" id="GO:0004534">
    <property type="term" value="F:5'-3' RNA exonuclease activity"/>
    <property type="evidence" value="ECO:0007669"/>
    <property type="project" value="TreeGrafter"/>
</dbReference>
<evidence type="ECO:0000313" key="2">
    <source>
        <dbReference type="EMBL" id="RGD74408.1"/>
    </source>
</evidence>
<gene>
    <name evidence="2" type="ORF">DW687_06480</name>
</gene>
<dbReference type="GO" id="GO:0035312">
    <property type="term" value="F:5'-3' DNA exonuclease activity"/>
    <property type="evidence" value="ECO:0007669"/>
    <property type="project" value="TreeGrafter"/>
</dbReference>
<organism evidence="2">
    <name type="scientific">Anaerofustis stercorihominis</name>
    <dbReference type="NCBI Taxonomy" id="214853"/>
    <lineage>
        <taxon>Bacteria</taxon>
        <taxon>Bacillati</taxon>
        <taxon>Bacillota</taxon>
        <taxon>Clostridia</taxon>
        <taxon>Eubacteriales</taxon>
        <taxon>Eubacteriaceae</taxon>
        <taxon>Anaerofustis</taxon>
    </lineage>
</organism>
<dbReference type="InterPro" id="IPR052018">
    <property type="entry name" value="PHP_domain"/>
</dbReference>
<dbReference type="EMBL" id="QUSM01000003">
    <property type="protein sequence ID" value="RGD74408.1"/>
    <property type="molecule type" value="Genomic_DNA"/>
</dbReference>
<dbReference type="PANTHER" id="PTHR42924">
    <property type="entry name" value="EXONUCLEASE"/>
    <property type="match status" value="1"/>
</dbReference>
<dbReference type="SUPFAM" id="SSF89550">
    <property type="entry name" value="PHP domain-like"/>
    <property type="match status" value="1"/>
</dbReference>
<dbReference type="SMART" id="SM00481">
    <property type="entry name" value="POLIIIAc"/>
    <property type="match status" value="1"/>
</dbReference>
<dbReference type="InterPro" id="IPR016195">
    <property type="entry name" value="Pol/histidinol_Pase-like"/>
</dbReference>
<dbReference type="InterPro" id="IPR004013">
    <property type="entry name" value="PHP_dom"/>
</dbReference>
<name>A0A3E3E0E7_9FIRM</name>
<dbReference type="Gene3D" id="1.10.150.650">
    <property type="match status" value="1"/>
</dbReference>
<dbReference type="AlphaFoldDB" id="A0A3E3E0E7"/>
<proteinExistence type="predicted"/>